<evidence type="ECO:0000313" key="1">
    <source>
        <dbReference type="EMBL" id="MCP1169221.1"/>
    </source>
</evidence>
<dbReference type="SUPFAM" id="SSF52540">
    <property type="entry name" value="P-loop containing nucleoside triphosphate hydrolases"/>
    <property type="match status" value="1"/>
</dbReference>
<keyword evidence="2" id="KW-1185">Reference proteome</keyword>
<name>A0A9X2FVH5_9RHOB</name>
<dbReference type="InterPro" id="IPR027417">
    <property type="entry name" value="P-loop_NTPase"/>
</dbReference>
<dbReference type="Gene3D" id="3.40.50.300">
    <property type="entry name" value="P-loop containing nucleotide triphosphate hydrolases"/>
    <property type="match status" value="1"/>
</dbReference>
<dbReference type="EMBL" id="JAMYXC010000183">
    <property type="protein sequence ID" value="MCP1169221.1"/>
    <property type="molecule type" value="Genomic_DNA"/>
</dbReference>
<comment type="caution">
    <text evidence="1">The sequence shown here is derived from an EMBL/GenBank/DDBJ whole genome shotgun (WGS) entry which is preliminary data.</text>
</comment>
<gene>
    <name evidence="1" type="ORF">NHG85_11930</name>
</gene>
<sequence>MIVSHKLKCIFIKPTKVAGSSFEIALSKFCGPEDIITPLYSLTHGNEDEILRLKHGGRPPQNYLKPWRKRQRREVLDASLHFIKRKNPFHQHPSTYYFDHMRAKAIRSRVGADIFSSYLKIAIVRDPFDYALSRYRFTLKQNKIDPLSMTFGRFLTDMPERLVENRRITEIDGVSVIDHMIRFEDFENGIRQLSEKLCLGGELLNTFRKVNAKKSGRNPKEDLNLYKITPEAILLIEILCKKDIEDFGYTAPTWTP</sequence>
<dbReference type="Proteomes" id="UP001139477">
    <property type="component" value="Unassembled WGS sequence"/>
</dbReference>
<proteinExistence type="predicted"/>
<reference evidence="1" key="1">
    <citation type="submission" date="2022-06" db="EMBL/GenBank/DDBJ databases">
        <title>Limimaricola sediminis sp. nov., isolated from an intertidal sediment.</title>
        <authorList>
            <person name="Shao X."/>
        </authorList>
    </citation>
    <scope>NUCLEOTIDE SEQUENCE</scope>
    <source>
        <strain evidence="1">ASW11-118</strain>
    </source>
</reference>
<accession>A0A9X2FVH5</accession>
<protein>
    <submittedName>
        <fullName evidence="1">Sulfotransferase family 2 domain-containing protein</fullName>
    </submittedName>
</protein>
<dbReference type="AlphaFoldDB" id="A0A9X2FVH5"/>
<organism evidence="1 2">
    <name type="scientific">Limimaricola litoreus</name>
    <dbReference type="NCBI Taxonomy" id="2955316"/>
    <lineage>
        <taxon>Bacteria</taxon>
        <taxon>Pseudomonadati</taxon>
        <taxon>Pseudomonadota</taxon>
        <taxon>Alphaproteobacteria</taxon>
        <taxon>Rhodobacterales</taxon>
        <taxon>Paracoccaceae</taxon>
        <taxon>Limimaricola</taxon>
    </lineage>
</organism>
<evidence type="ECO:0000313" key="2">
    <source>
        <dbReference type="Proteomes" id="UP001139477"/>
    </source>
</evidence>